<sequence length="96" mass="10851">MCVSRGVSYQRADNLACIVGVSLVDCHERYLGLPSFAGRNKKQIFSNIKDRVWSRLRGWQNKLFSAGGKEILLKAVIQSIPTYSMSLFKLLPHSYS</sequence>
<keyword evidence="2" id="KW-1185">Reference proteome</keyword>
<organism evidence="1 2">
    <name type="scientific">Dipteronia sinensis</name>
    <dbReference type="NCBI Taxonomy" id="43782"/>
    <lineage>
        <taxon>Eukaryota</taxon>
        <taxon>Viridiplantae</taxon>
        <taxon>Streptophyta</taxon>
        <taxon>Embryophyta</taxon>
        <taxon>Tracheophyta</taxon>
        <taxon>Spermatophyta</taxon>
        <taxon>Magnoliopsida</taxon>
        <taxon>eudicotyledons</taxon>
        <taxon>Gunneridae</taxon>
        <taxon>Pentapetalae</taxon>
        <taxon>rosids</taxon>
        <taxon>malvids</taxon>
        <taxon>Sapindales</taxon>
        <taxon>Sapindaceae</taxon>
        <taxon>Hippocastanoideae</taxon>
        <taxon>Acereae</taxon>
        <taxon>Dipteronia</taxon>
    </lineage>
</organism>
<dbReference type="Proteomes" id="UP001281410">
    <property type="component" value="Unassembled WGS sequence"/>
</dbReference>
<comment type="caution">
    <text evidence="1">The sequence shown here is derived from an EMBL/GenBank/DDBJ whole genome shotgun (WGS) entry which is preliminary data.</text>
</comment>
<evidence type="ECO:0000313" key="1">
    <source>
        <dbReference type="EMBL" id="KAK3188890.1"/>
    </source>
</evidence>
<name>A0AAE0DUF5_9ROSI</name>
<gene>
    <name evidence="1" type="ORF">Dsin_028451</name>
</gene>
<dbReference type="AlphaFoldDB" id="A0AAE0DUF5"/>
<dbReference type="PANTHER" id="PTHR33116">
    <property type="entry name" value="REVERSE TRANSCRIPTASE ZINC-BINDING DOMAIN-CONTAINING PROTEIN-RELATED-RELATED"/>
    <property type="match status" value="1"/>
</dbReference>
<evidence type="ECO:0008006" key="3">
    <source>
        <dbReference type="Google" id="ProtNLM"/>
    </source>
</evidence>
<accession>A0AAE0DUF5</accession>
<protein>
    <recommendedName>
        <fullName evidence="3">RNA-directed DNA polymerase (Reverse transcriptase)</fullName>
    </recommendedName>
</protein>
<reference evidence="1" key="1">
    <citation type="journal article" date="2023" name="Plant J.">
        <title>Genome sequences and population genomics provide insights into the demographic history, inbreeding, and mutation load of two 'living fossil' tree species of Dipteronia.</title>
        <authorList>
            <person name="Feng Y."/>
            <person name="Comes H.P."/>
            <person name="Chen J."/>
            <person name="Zhu S."/>
            <person name="Lu R."/>
            <person name="Zhang X."/>
            <person name="Li P."/>
            <person name="Qiu J."/>
            <person name="Olsen K.M."/>
            <person name="Qiu Y."/>
        </authorList>
    </citation>
    <scope>NUCLEOTIDE SEQUENCE</scope>
    <source>
        <strain evidence="1">NBL</strain>
    </source>
</reference>
<evidence type="ECO:0000313" key="2">
    <source>
        <dbReference type="Proteomes" id="UP001281410"/>
    </source>
</evidence>
<dbReference type="PANTHER" id="PTHR33116:SF86">
    <property type="entry name" value="REVERSE TRANSCRIPTASE DOMAIN-CONTAINING PROTEIN"/>
    <property type="match status" value="1"/>
</dbReference>
<dbReference type="EMBL" id="JANJYJ010000009">
    <property type="protein sequence ID" value="KAK3188890.1"/>
    <property type="molecule type" value="Genomic_DNA"/>
</dbReference>
<proteinExistence type="predicted"/>